<dbReference type="Gene3D" id="3.20.20.190">
    <property type="entry name" value="Phosphatidylinositol (PI) phosphodiesterase"/>
    <property type="match status" value="1"/>
</dbReference>
<evidence type="ECO:0000259" key="2">
    <source>
        <dbReference type="SMART" id="SM00148"/>
    </source>
</evidence>
<dbReference type="PROSITE" id="PS50007">
    <property type="entry name" value="PIPLC_X_DOMAIN"/>
    <property type="match status" value="1"/>
</dbReference>
<dbReference type="InterPro" id="IPR051057">
    <property type="entry name" value="PI-PLC_domain"/>
</dbReference>
<dbReference type="PANTHER" id="PTHR13593:SF116">
    <property type="entry name" value="PLC-LIKE PHOSPHODIESTERASE"/>
    <property type="match status" value="1"/>
</dbReference>
<dbReference type="Proteomes" id="UP000007148">
    <property type="component" value="Unassembled WGS sequence"/>
</dbReference>
<dbReference type="AlphaFoldDB" id="G4TMJ0"/>
<comment type="caution">
    <text evidence="3">The sequence shown here is derived from an EMBL/GenBank/DDBJ whole genome shotgun (WGS) entry which is preliminary data.</text>
</comment>
<reference evidence="3 4" key="1">
    <citation type="journal article" date="2011" name="PLoS Pathog.">
        <title>Endophytic Life Strategies Decoded by Genome and Transcriptome Analyses of the Mutualistic Root Symbiont Piriformospora indica.</title>
        <authorList>
            <person name="Zuccaro A."/>
            <person name="Lahrmann U."/>
            <person name="Guldener U."/>
            <person name="Langen G."/>
            <person name="Pfiffi S."/>
            <person name="Biedenkopf D."/>
            <person name="Wong P."/>
            <person name="Samans B."/>
            <person name="Grimm C."/>
            <person name="Basiewicz M."/>
            <person name="Murat C."/>
            <person name="Martin F."/>
            <person name="Kogel K.H."/>
        </authorList>
    </citation>
    <scope>NUCLEOTIDE SEQUENCE [LARGE SCALE GENOMIC DNA]</scope>
    <source>
        <strain evidence="3 4">DSM 11827</strain>
    </source>
</reference>
<dbReference type="eggNOG" id="ENOG502QUGH">
    <property type="taxonomic scope" value="Eukaryota"/>
</dbReference>
<dbReference type="InterPro" id="IPR000909">
    <property type="entry name" value="PLipase_C_PInositol-sp_X_dom"/>
</dbReference>
<dbReference type="OrthoDB" id="1046782at2759"/>
<name>G4TMJ0_SERID</name>
<accession>G4TMJ0</accession>
<gene>
    <name evidence="3" type="ORF">PIIN_06461</name>
</gene>
<organism evidence="3 4">
    <name type="scientific">Serendipita indica (strain DSM 11827)</name>
    <name type="common">Root endophyte fungus</name>
    <name type="synonym">Piriformospora indica</name>
    <dbReference type="NCBI Taxonomy" id="1109443"/>
    <lineage>
        <taxon>Eukaryota</taxon>
        <taxon>Fungi</taxon>
        <taxon>Dikarya</taxon>
        <taxon>Basidiomycota</taxon>
        <taxon>Agaricomycotina</taxon>
        <taxon>Agaricomycetes</taxon>
        <taxon>Sebacinales</taxon>
        <taxon>Serendipitaceae</taxon>
        <taxon>Serendipita</taxon>
    </lineage>
</organism>
<feature type="signal peptide" evidence="1">
    <location>
        <begin position="1"/>
        <end position="17"/>
    </location>
</feature>
<dbReference type="GO" id="GO:0008081">
    <property type="term" value="F:phosphoric diester hydrolase activity"/>
    <property type="evidence" value="ECO:0007669"/>
    <property type="project" value="InterPro"/>
</dbReference>
<dbReference type="Pfam" id="PF26146">
    <property type="entry name" value="PI-PLC_X"/>
    <property type="match status" value="1"/>
</dbReference>
<dbReference type="InParanoid" id="G4TMJ0"/>
<sequence length="382" mass="42477">MKSFALAFLSSLSFVAALDSGTMQSHLSKGAELLGTYKASSANTTNWMSTIDDATLIQNMNIPGTHDSLTWNVPALTSPFTQTQELSLFDQLNYGARFVDLRIGLLDNKIRMYHSSYLLDETAELEDIFWGMYYWLDQNPTETVLVSVKVDNGNNTAALQQQVYTLMNSPDVADYWVHNFTLPTLGESRHKLIPILRLGLSSANIPDYQPFGINVGKGWLDNKASFFLTYVVDTDGNPRQKLYVEDLYNPDGSDQKDGVNKKMNAITDHLTRAANAGPSQTDSWYIAFASGYNGITTTPKQFALGSTLPQKVAGVNQRMLSYLVQTRGNYYGVIVYDFIGMDQRLISATLGWETSGAFMNWAVSYRLCMGAVFAVMALLHTL</sequence>
<dbReference type="HOGENOM" id="CLU_033662_0_0_1"/>
<evidence type="ECO:0000313" key="3">
    <source>
        <dbReference type="EMBL" id="CCA72524.1"/>
    </source>
</evidence>
<evidence type="ECO:0000256" key="1">
    <source>
        <dbReference type="SAM" id="SignalP"/>
    </source>
</evidence>
<feature type="chain" id="PRO_5003468894" description="Phosphatidylinositol-specific phospholipase C X domain-containing protein" evidence="1">
    <location>
        <begin position="18"/>
        <end position="382"/>
    </location>
</feature>
<keyword evidence="4" id="KW-1185">Reference proteome</keyword>
<dbReference type="GO" id="GO:0006629">
    <property type="term" value="P:lipid metabolic process"/>
    <property type="evidence" value="ECO:0007669"/>
    <property type="project" value="InterPro"/>
</dbReference>
<proteinExistence type="predicted"/>
<keyword evidence="1" id="KW-0732">Signal</keyword>
<dbReference type="InterPro" id="IPR017946">
    <property type="entry name" value="PLC-like_Pdiesterase_TIM-brl"/>
</dbReference>
<dbReference type="EMBL" id="CAFZ01000169">
    <property type="protein sequence ID" value="CCA72524.1"/>
    <property type="molecule type" value="Genomic_DNA"/>
</dbReference>
<dbReference type="PANTHER" id="PTHR13593">
    <property type="match status" value="1"/>
</dbReference>
<dbReference type="OMA" id="EWMARIS"/>
<dbReference type="SMART" id="SM00148">
    <property type="entry name" value="PLCXc"/>
    <property type="match status" value="1"/>
</dbReference>
<feature type="domain" description="Phosphatidylinositol-specific phospholipase C X" evidence="2">
    <location>
        <begin position="52"/>
        <end position="197"/>
    </location>
</feature>
<dbReference type="STRING" id="1109443.G4TMJ0"/>
<dbReference type="SUPFAM" id="SSF51695">
    <property type="entry name" value="PLC-like phosphodiesterases"/>
    <property type="match status" value="1"/>
</dbReference>
<evidence type="ECO:0000313" key="4">
    <source>
        <dbReference type="Proteomes" id="UP000007148"/>
    </source>
</evidence>
<protein>
    <recommendedName>
        <fullName evidence="2">Phosphatidylinositol-specific phospholipase C X domain-containing protein</fullName>
    </recommendedName>
</protein>